<dbReference type="Proteomes" id="UP000239907">
    <property type="component" value="Unassembled WGS sequence"/>
</dbReference>
<gene>
    <name evidence="5" type="ORF">BSZ32_10430</name>
</gene>
<keyword evidence="3" id="KW-0804">Transcription</keyword>
<dbReference type="InterPro" id="IPR000014">
    <property type="entry name" value="PAS"/>
</dbReference>
<dbReference type="PROSITE" id="PS00041">
    <property type="entry name" value="HTH_ARAC_FAMILY_1"/>
    <property type="match status" value="1"/>
</dbReference>
<dbReference type="PANTHER" id="PTHR46796:SF13">
    <property type="entry name" value="HTH-TYPE TRANSCRIPTIONAL ACTIVATOR RHAS"/>
    <property type="match status" value="1"/>
</dbReference>
<dbReference type="PROSITE" id="PS01124">
    <property type="entry name" value="HTH_ARAC_FAMILY_2"/>
    <property type="match status" value="1"/>
</dbReference>
<reference evidence="5 6" key="1">
    <citation type="submission" date="2016-12" db="EMBL/GenBank/DDBJ databases">
        <title>Study of bacterial adaptation to deep sea.</title>
        <authorList>
            <person name="Song J."/>
            <person name="Yoshizawa S."/>
            <person name="Kogure K."/>
        </authorList>
    </citation>
    <scope>NUCLEOTIDE SEQUENCE [LARGE SCALE GENOMIC DNA]</scope>
    <source>
        <strain evidence="5 6">SAORIC-165</strain>
    </source>
</reference>
<comment type="caution">
    <text evidence="5">The sequence shown here is derived from an EMBL/GenBank/DDBJ whole genome shotgun (WGS) entry which is preliminary data.</text>
</comment>
<dbReference type="CDD" id="cd00130">
    <property type="entry name" value="PAS"/>
    <property type="match status" value="1"/>
</dbReference>
<feature type="domain" description="HTH araC/xylS-type" evidence="4">
    <location>
        <begin position="142"/>
        <end position="240"/>
    </location>
</feature>
<dbReference type="InterPro" id="IPR013656">
    <property type="entry name" value="PAS_4"/>
</dbReference>
<dbReference type="Pfam" id="PF08448">
    <property type="entry name" value="PAS_4"/>
    <property type="match status" value="1"/>
</dbReference>
<dbReference type="GO" id="GO:0003700">
    <property type="term" value="F:DNA-binding transcription factor activity"/>
    <property type="evidence" value="ECO:0007669"/>
    <property type="project" value="InterPro"/>
</dbReference>
<protein>
    <recommendedName>
        <fullName evidence="4">HTH araC/xylS-type domain-containing protein</fullName>
    </recommendedName>
</protein>
<evidence type="ECO:0000313" key="5">
    <source>
        <dbReference type="EMBL" id="PQJ28865.1"/>
    </source>
</evidence>
<dbReference type="GO" id="GO:0043565">
    <property type="term" value="F:sequence-specific DNA binding"/>
    <property type="evidence" value="ECO:0007669"/>
    <property type="project" value="InterPro"/>
</dbReference>
<dbReference type="Gene3D" id="3.30.450.20">
    <property type="entry name" value="PAS domain"/>
    <property type="match status" value="1"/>
</dbReference>
<proteinExistence type="predicted"/>
<dbReference type="OrthoDB" id="9776408at2"/>
<dbReference type="InterPro" id="IPR018060">
    <property type="entry name" value="HTH_AraC"/>
</dbReference>
<evidence type="ECO:0000313" key="6">
    <source>
        <dbReference type="Proteomes" id="UP000239907"/>
    </source>
</evidence>
<organism evidence="5 6">
    <name type="scientific">Rubritalea profundi</name>
    <dbReference type="NCBI Taxonomy" id="1658618"/>
    <lineage>
        <taxon>Bacteria</taxon>
        <taxon>Pseudomonadati</taxon>
        <taxon>Verrucomicrobiota</taxon>
        <taxon>Verrucomicrobiia</taxon>
        <taxon>Verrucomicrobiales</taxon>
        <taxon>Rubritaleaceae</taxon>
        <taxon>Rubritalea</taxon>
    </lineage>
</organism>
<dbReference type="Pfam" id="PF12833">
    <property type="entry name" value="HTH_18"/>
    <property type="match status" value="1"/>
</dbReference>
<name>A0A2S7U1I3_9BACT</name>
<evidence type="ECO:0000256" key="3">
    <source>
        <dbReference type="ARBA" id="ARBA00023163"/>
    </source>
</evidence>
<evidence type="ECO:0000256" key="1">
    <source>
        <dbReference type="ARBA" id="ARBA00023015"/>
    </source>
</evidence>
<dbReference type="Gene3D" id="1.10.10.60">
    <property type="entry name" value="Homeodomain-like"/>
    <property type="match status" value="1"/>
</dbReference>
<accession>A0A2S7U1I3</accession>
<dbReference type="EMBL" id="MQWA01000001">
    <property type="protein sequence ID" value="PQJ28865.1"/>
    <property type="molecule type" value="Genomic_DNA"/>
</dbReference>
<dbReference type="RefSeq" id="WP_105043353.1">
    <property type="nucleotide sequence ID" value="NZ_MQWA01000001.1"/>
</dbReference>
<evidence type="ECO:0000256" key="2">
    <source>
        <dbReference type="ARBA" id="ARBA00023125"/>
    </source>
</evidence>
<keyword evidence="1" id="KW-0805">Transcription regulation</keyword>
<sequence length="247" mass="27835">MKNLTFFLKNQLIDHGEGLFDHLPGFLYFVKDTKLRFVSANSRLAKKLGVTSPEELLGKTDQNFFPPGQANAYAKDDLLVIETGQPMYNKVELVPRGKGFVDWSTTTKIPLFNSEGKVIAVAGTTRPFSTGTSAIDIHSELGAALKAMHERFAENVRVTELAKLANLSISAFERKFKKQLHMTPRQYIRHLRVHDACYKLSHSDESLAGISAACGYVDQSHFSREFSRITNETPLQYRKRHRAKTTS</sequence>
<dbReference type="SMART" id="SM00342">
    <property type="entry name" value="HTH_ARAC"/>
    <property type="match status" value="1"/>
</dbReference>
<dbReference type="InterPro" id="IPR035965">
    <property type="entry name" value="PAS-like_dom_sf"/>
</dbReference>
<dbReference type="InterPro" id="IPR018062">
    <property type="entry name" value="HTH_AraC-typ_CS"/>
</dbReference>
<dbReference type="AlphaFoldDB" id="A0A2S7U1I3"/>
<dbReference type="SUPFAM" id="SSF55785">
    <property type="entry name" value="PYP-like sensor domain (PAS domain)"/>
    <property type="match status" value="1"/>
</dbReference>
<keyword evidence="2" id="KW-0238">DNA-binding</keyword>
<keyword evidence="6" id="KW-1185">Reference proteome</keyword>
<evidence type="ECO:0000259" key="4">
    <source>
        <dbReference type="PROSITE" id="PS01124"/>
    </source>
</evidence>
<dbReference type="SUPFAM" id="SSF46689">
    <property type="entry name" value="Homeodomain-like"/>
    <property type="match status" value="2"/>
</dbReference>
<dbReference type="InterPro" id="IPR009057">
    <property type="entry name" value="Homeodomain-like_sf"/>
</dbReference>
<dbReference type="InterPro" id="IPR050204">
    <property type="entry name" value="AraC_XylS_family_regulators"/>
</dbReference>
<dbReference type="PANTHER" id="PTHR46796">
    <property type="entry name" value="HTH-TYPE TRANSCRIPTIONAL ACTIVATOR RHAS-RELATED"/>
    <property type="match status" value="1"/>
</dbReference>